<reference evidence="4" key="2">
    <citation type="submission" date="2018-04" db="EMBL/GenBank/DDBJ databases">
        <title>Complete genome sequence of Sulfodiicoccus acidiphilus strain HS-1.</title>
        <authorList>
            <person name="Sakai H.D."/>
            <person name="Kurosawa N."/>
        </authorList>
    </citation>
    <scope>NUCLEOTIDE SEQUENCE [LARGE SCALE GENOMIC DNA]</scope>
    <source>
        <strain evidence="4">HS-1</strain>
    </source>
</reference>
<dbReference type="KEGG" id="sacd:HS1genome_0107"/>
<dbReference type="Gene3D" id="2.10.260.10">
    <property type="match status" value="1"/>
</dbReference>
<proteinExistence type="predicted"/>
<keyword evidence="4" id="KW-1185">Reference proteome</keyword>
<gene>
    <name evidence="3" type="ORF">GCM10007116_00390</name>
    <name evidence="2" type="ORF">HS1genome_0107</name>
</gene>
<sequence>MARTEEIVKVSRNYQITIPSKIRQKFKITEGELVKVVYDDNENVVKIEPVRELWKGQ</sequence>
<dbReference type="RefSeq" id="WP_126449050.1">
    <property type="nucleotide sequence ID" value="NZ_AP018553.1"/>
</dbReference>
<dbReference type="EMBL" id="AP018553">
    <property type="protein sequence ID" value="BBD71718.1"/>
    <property type="molecule type" value="Genomic_DNA"/>
</dbReference>
<dbReference type="InterPro" id="IPR007159">
    <property type="entry name" value="SpoVT-AbrB_dom"/>
</dbReference>
<dbReference type="NCBIfam" id="TIGR01439">
    <property type="entry name" value="lp_hng_hel_AbrB"/>
    <property type="match status" value="1"/>
</dbReference>
<reference evidence="2" key="3">
    <citation type="journal article" date="2019" name="BMC Res. Notes">
        <title>Complete genome sequence of the Sulfodiicoccus acidiphilus strain HS-1T, the first crenarchaeon that lacks polB3, isolated from an acidic hot spring in Ohwaku-dani, Hakone, Japan.</title>
        <authorList>
            <person name="Sakai H.D."/>
            <person name="Kurosawa N."/>
        </authorList>
    </citation>
    <scope>NUCLEOTIDE SEQUENCE</scope>
    <source>
        <strain evidence="2">HS-1</strain>
    </source>
</reference>
<dbReference type="AlphaFoldDB" id="A0A348B0L6"/>
<evidence type="ECO:0000313" key="3">
    <source>
        <dbReference type="EMBL" id="GGT86376.1"/>
    </source>
</evidence>
<dbReference type="GO" id="GO:0003677">
    <property type="term" value="F:DNA binding"/>
    <property type="evidence" value="ECO:0007669"/>
    <property type="project" value="InterPro"/>
</dbReference>
<reference evidence="3" key="1">
    <citation type="journal article" date="2014" name="Int. J. Syst. Evol. Microbiol.">
        <title>Complete genome sequence of Corynebacterium casei LMG S-19264T (=DSM 44701T), isolated from a smear-ripened cheese.</title>
        <authorList>
            <consortium name="US DOE Joint Genome Institute (JGI-PGF)"/>
            <person name="Walter F."/>
            <person name="Albersmeier A."/>
            <person name="Kalinowski J."/>
            <person name="Ruckert C."/>
        </authorList>
    </citation>
    <scope>NUCLEOTIDE SEQUENCE</scope>
    <source>
        <strain evidence="3">JCM 31740</strain>
    </source>
</reference>
<dbReference type="Proteomes" id="UP000616143">
    <property type="component" value="Unassembled WGS sequence"/>
</dbReference>
<evidence type="ECO:0000313" key="2">
    <source>
        <dbReference type="EMBL" id="BBD71718.1"/>
    </source>
</evidence>
<dbReference type="InterPro" id="IPR037914">
    <property type="entry name" value="SpoVT-AbrB_sf"/>
</dbReference>
<protein>
    <submittedName>
        <fullName evidence="2">AbrB family transcriptional regulator</fullName>
    </submittedName>
</protein>
<dbReference type="EMBL" id="BMQS01000001">
    <property type="protein sequence ID" value="GGT86376.1"/>
    <property type="molecule type" value="Genomic_DNA"/>
</dbReference>
<evidence type="ECO:0000313" key="4">
    <source>
        <dbReference type="Proteomes" id="UP000276741"/>
    </source>
</evidence>
<dbReference type="PANTHER" id="PTHR34860:SF6">
    <property type="entry name" value="REPRESSOR-LIKE PROTEIN SSO7C3"/>
    <property type="match status" value="1"/>
</dbReference>
<dbReference type="InterPro" id="IPR052975">
    <property type="entry name" value="Repressor-like_regulatory"/>
</dbReference>
<dbReference type="PANTHER" id="PTHR34860">
    <property type="entry name" value="REPRESSOR-LIKE PROTEIN SSO7C3"/>
    <property type="match status" value="1"/>
</dbReference>
<dbReference type="SMART" id="SM00966">
    <property type="entry name" value="SpoVT_AbrB"/>
    <property type="match status" value="1"/>
</dbReference>
<dbReference type="Pfam" id="PF04014">
    <property type="entry name" value="MazE_antitoxin"/>
    <property type="match status" value="1"/>
</dbReference>
<accession>A0A348B0L6</accession>
<feature type="domain" description="SpoVT-AbrB" evidence="1">
    <location>
        <begin position="5"/>
        <end position="52"/>
    </location>
</feature>
<reference evidence="3" key="4">
    <citation type="submission" date="2020-09" db="EMBL/GenBank/DDBJ databases">
        <authorList>
            <person name="Sun Q."/>
            <person name="Ohkuma M."/>
        </authorList>
    </citation>
    <scope>NUCLEOTIDE SEQUENCE</scope>
    <source>
        <strain evidence="3">JCM 31740</strain>
    </source>
</reference>
<dbReference type="SUPFAM" id="SSF89447">
    <property type="entry name" value="AbrB/MazE/MraZ-like"/>
    <property type="match status" value="1"/>
</dbReference>
<dbReference type="GeneID" id="38665598"/>
<name>A0A348B0L6_9CREN</name>
<organism evidence="2 4">
    <name type="scientific">Sulfodiicoccus acidiphilus</name>
    <dbReference type="NCBI Taxonomy" id="1670455"/>
    <lineage>
        <taxon>Archaea</taxon>
        <taxon>Thermoproteota</taxon>
        <taxon>Thermoprotei</taxon>
        <taxon>Sulfolobales</taxon>
        <taxon>Sulfolobaceae</taxon>
        <taxon>Sulfodiicoccus</taxon>
    </lineage>
</organism>
<dbReference type="Proteomes" id="UP000276741">
    <property type="component" value="Chromosome"/>
</dbReference>
<dbReference type="OrthoDB" id="30861at2157"/>
<evidence type="ECO:0000259" key="1">
    <source>
        <dbReference type="PROSITE" id="PS51740"/>
    </source>
</evidence>
<dbReference type="PROSITE" id="PS51740">
    <property type="entry name" value="SPOVT_ABRB"/>
    <property type="match status" value="1"/>
</dbReference>